<organism evidence="2 3">
    <name type="scientific">Adhaeribacter soli</name>
    <dbReference type="NCBI Taxonomy" id="2607655"/>
    <lineage>
        <taxon>Bacteria</taxon>
        <taxon>Pseudomonadati</taxon>
        <taxon>Bacteroidota</taxon>
        <taxon>Cytophagia</taxon>
        <taxon>Cytophagales</taxon>
        <taxon>Hymenobacteraceae</taxon>
        <taxon>Adhaeribacter</taxon>
    </lineage>
</organism>
<dbReference type="EMBL" id="VTWT01000009">
    <property type="protein sequence ID" value="KAA9327373.1"/>
    <property type="molecule type" value="Genomic_DNA"/>
</dbReference>
<proteinExistence type="predicted"/>
<evidence type="ECO:0008006" key="4">
    <source>
        <dbReference type="Google" id="ProtNLM"/>
    </source>
</evidence>
<keyword evidence="1" id="KW-0732">Signal</keyword>
<sequence length="246" mass="28460">MKTRLFFISLALFSTQAFAQTESSPPQEKESLEYHPYVPAWKRPFKPEPVNNTAIRMEKNAKAHIAAFKDGVLLVRLRTSEIAIKKLEDSGNKQMAASVRQQREKDNQKLAAAFRKHFTFCPVYFFYSYDSEKVKAGQFTGIMLDHNLKPDSSILPPDKKIYISEITELEQYRQQPDLPQESNNPEVSFKALVIRDGKFHQLAKPFPYFIKASTNIPPRKRSETEMVMLLDKNLQDYYKATNKTSK</sequence>
<evidence type="ECO:0000313" key="3">
    <source>
        <dbReference type="Proteomes" id="UP000326570"/>
    </source>
</evidence>
<feature type="signal peptide" evidence="1">
    <location>
        <begin position="1"/>
        <end position="19"/>
    </location>
</feature>
<dbReference type="AlphaFoldDB" id="A0A5N1IP19"/>
<feature type="chain" id="PRO_5024825780" description="GLPGLI family protein" evidence="1">
    <location>
        <begin position="20"/>
        <end position="246"/>
    </location>
</feature>
<gene>
    <name evidence="2" type="ORF">F0P94_15775</name>
</gene>
<name>A0A5N1IP19_9BACT</name>
<accession>A0A5N1IP19</accession>
<evidence type="ECO:0000313" key="2">
    <source>
        <dbReference type="EMBL" id="KAA9327373.1"/>
    </source>
</evidence>
<comment type="caution">
    <text evidence="2">The sequence shown here is derived from an EMBL/GenBank/DDBJ whole genome shotgun (WGS) entry which is preliminary data.</text>
</comment>
<protein>
    <recommendedName>
        <fullName evidence="4">GLPGLI family protein</fullName>
    </recommendedName>
</protein>
<dbReference type="Proteomes" id="UP000326570">
    <property type="component" value="Unassembled WGS sequence"/>
</dbReference>
<evidence type="ECO:0000256" key="1">
    <source>
        <dbReference type="SAM" id="SignalP"/>
    </source>
</evidence>
<dbReference type="RefSeq" id="WP_150904877.1">
    <property type="nucleotide sequence ID" value="NZ_VTWT01000009.1"/>
</dbReference>
<reference evidence="2 3" key="1">
    <citation type="submission" date="2019-09" db="EMBL/GenBank/DDBJ databases">
        <title>Genome sequence of Adhaeribacter sp. M2.</title>
        <authorList>
            <person name="Srinivasan S."/>
        </authorList>
    </citation>
    <scope>NUCLEOTIDE SEQUENCE [LARGE SCALE GENOMIC DNA]</scope>
    <source>
        <strain evidence="2 3">M2</strain>
    </source>
</reference>
<keyword evidence="3" id="KW-1185">Reference proteome</keyword>